<sequence>MDHFNDSSISELISLLESRDQLNLKQESTDQPNATTTPIKISGIHVILKRLENSDQFDYGRFQNINHSNVAKYYYAPKQEKDFLMIEYVDERDIITFIRKLSLVKHSTSPSIISSNHSTPMISSPNINQQKLPPNQTGLDVSALSLINRVKIMEQVANAMAYLHSQQIPHLDLKPTHILLNKRGIIKLSGYGLFRLDRVYSSTDKSLRFKSQEVLFKNQNLISLKSDVYSFGIIFWELLTGRLAYEANIEQLPDLLVAGHRPTIIPGEIPDILANIITHCWQQDIEKRPSFAEIQKKLEEIIQQSPFDQKKYYNQLIEIAGLSMDMSSIVEVIKNSNDYHSINSAVTNLVNLLAYPKSKLQFKLYENVCEELTHLDIIPRLIQFLYVSDQPHLQFNTACVLTNIISGVHSRVLVENGALPALAHSCKSPIKDVFVQSCWILGNIGEESCFYHEEMLKIGLLPLVVSQFQQIPTTDYASREVVVWLLSNMVSMLSDKSFPTLEQIEDAIPLLVQYIDYENHEIQLNVLKGIHRLTFGDKRKNARLYQLGFLPKVLQVLTYHQNEKLVLLALKILGNFSSDIDLYTMEIANNLDRSLYIKFLQHPDTDMRMEFGLLLSNFFAVPSIAQKLGQFILIPTLFDILLDKNESVKVKIEILYCIYNAVEMGLVDINQCIPILNQLSTNPELNIVCSKFATSNKK</sequence>
<keyword evidence="3" id="KW-0653">Protein transport</keyword>
<evidence type="ECO:0000256" key="1">
    <source>
        <dbReference type="ARBA" id="ARBA00010394"/>
    </source>
</evidence>
<gene>
    <name evidence="5" type="ORF">DLAC_08309</name>
</gene>
<dbReference type="SUPFAM" id="SSF56112">
    <property type="entry name" value="Protein kinase-like (PK-like)"/>
    <property type="match status" value="1"/>
</dbReference>
<dbReference type="GO" id="GO:0015031">
    <property type="term" value="P:protein transport"/>
    <property type="evidence" value="ECO:0007669"/>
    <property type="project" value="UniProtKB-KW"/>
</dbReference>
<evidence type="ECO:0000313" key="6">
    <source>
        <dbReference type="Proteomes" id="UP000076078"/>
    </source>
</evidence>
<keyword evidence="2" id="KW-0813">Transport</keyword>
<comment type="caution">
    <text evidence="5">The sequence shown here is derived from an EMBL/GenBank/DDBJ whole genome shotgun (WGS) entry which is preliminary data.</text>
</comment>
<proteinExistence type="inferred from homology"/>
<dbReference type="EMBL" id="LODT01000035">
    <property type="protein sequence ID" value="KYQ91357.1"/>
    <property type="molecule type" value="Genomic_DNA"/>
</dbReference>
<dbReference type="InterPro" id="IPR000225">
    <property type="entry name" value="Armadillo"/>
</dbReference>
<evidence type="ECO:0000256" key="2">
    <source>
        <dbReference type="ARBA" id="ARBA00022448"/>
    </source>
</evidence>
<dbReference type="Pfam" id="PF07714">
    <property type="entry name" value="PK_Tyr_Ser-Thr"/>
    <property type="match status" value="1"/>
</dbReference>
<feature type="domain" description="Protein kinase" evidence="4">
    <location>
        <begin position="1"/>
        <end position="302"/>
    </location>
</feature>
<protein>
    <submittedName>
        <fullName evidence="5">LIM-type zinc finger-containing protein</fullName>
    </submittedName>
</protein>
<dbReference type="Gene3D" id="1.25.10.10">
    <property type="entry name" value="Leucine-rich Repeat Variant"/>
    <property type="match status" value="1"/>
</dbReference>
<organism evidence="5 6">
    <name type="scientific">Tieghemostelium lacteum</name>
    <name type="common">Slime mold</name>
    <name type="synonym">Dictyostelium lacteum</name>
    <dbReference type="NCBI Taxonomy" id="361077"/>
    <lineage>
        <taxon>Eukaryota</taxon>
        <taxon>Amoebozoa</taxon>
        <taxon>Evosea</taxon>
        <taxon>Eumycetozoa</taxon>
        <taxon>Dictyostelia</taxon>
        <taxon>Dictyosteliales</taxon>
        <taxon>Raperosteliaceae</taxon>
        <taxon>Tieghemostelium</taxon>
    </lineage>
</organism>
<dbReference type="InParanoid" id="A0A151ZBN0"/>
<dbReference type="GO" id="GO:0004672">
    <property type="term" value="F:protein kinase activity"/>
    <property type="evidence" value="ECO:0007669"/>
    <property type="project" value="InterPro"/>
</dbReference>
<accession>A0A151ZBN0</accession>
<evidence type="ECO:0000259" key="4">
    <source>
        <dbReference type="PROSITE" id="PS50011"/>
    </source>
</evidence>
<dbReference type="PROSITE" id="PS50011">
    <property type="entry name" value="PROTEIN_KINASE_DOM"/>
    <property type="match status" value="1"/>
</dbReference>
<dbReference type="InterPro" id="IPR016024">
    <property type="entry name" value="ARM-type_fold"/>
</dbReference>
<comment type="similarity">
    <text evidence="1">Belongs to the importin alpha family.</text>
</comment>
<dbReference type="SUPFAM" id="SSF48371">
    <property type="entry name" value="ARM repeat"/>
    <property type="match status" value="1"/>
</dbReference>
<name>A0A151ZBN0_TIELA</name>
<evidence type="ECO:0000313" key="5">
    <source>
        <dbReference type="EMBL" id="KYQ91357.1"/>
    </source>
</evidence>
<dbReference type="InterPro" id="IPR000719">
    <property type="entry name" value="Prot_kinase_dom"/>
</dbReference>
<dbReference type="Gene3D" id="1.10.510.10">
    <property type="entry name" value="Transferase(Phosphotransferase) domain 1"/>
    <property type="match status" value="1"/>
</dbReference>
<dbReference type="OrthoDB" id="4062651at2759"/>
<evidence type="ECO:0000256" key="3">
    <source>
        <dbReference type="ARBA" id="ARBA00022927"/>
    </source>
</evidence>
<dbReference type="AlphaFoldDB" id="A0A151ZBN0"/>
<dbReference type="InterPro" id="IPR001245">
    <property type="entry name" value="Ser-Thr/Tyr_kinase_cat_dom"/>
</dbReference>
<dbReference type="InterPro" id="IPR011989">
    <property type="entry name" value="ARM-like"/>
</dbReference>
<reference evidence="5 6" key="1">
    <citation type="submission" date="2015-12" db="EMBL/GenBank/DDBJ databases">
        <title>Dictyostelia acquired genes for synthesis and detection of signals that induce cell-type specialization by lateral gene transfer from prokaryotes.</title>
        <authorList>
            <person name="Gloeckner G."/>
            <person name="Schaap P."/>
        </authorList>
    </citation>
    <scope>NUCLEOTIDE SEQUENCE [LARGE SCALE GENOMIC DNA]</scope>
    <source>
        <strain evidence="5 6">TK</strain>
    </source>
</reference>
<dbReference type="InterPro" id="IPR011009">
    <property type="entry name" value="Kinase-like_dom_sf"/>
</dbReference>
<dbReference type="STRING" id="361077.A0A151ZBN0"/>
<dbReference type="SMART" id="SM00185">
    <property type="entry name" value="ARM"/>
    <property type="match status" value="4"/>
</dbReference>
<dbReference type="Proteomes" id="UP000076078">
    <property type="component" value="Unassembled WGS sequence"/>
</dbReference>
<keyword evidence="6" id="KW-1185">Reference proteome</keyword>
<dbReference type="GO" id="GO:0005524">
    <property type="term" value="F:ATP binding"/>
    <property type="evidence" value="ECO:0007669"/>
    <property type="project" value="InterPro"/>
</dbReference>
<dbReference type="PANTHER" id="PTHR23316">
    <property type="entry name" value="IMPORTIN ALPHA"/>
    <property type="match status" value="1"/>
</dbReference>